<accession>A0ABD3HFM1</accession>
<dbReference type="EMBL" id="JBJQOH010000004">
    <property type="protein sequence ID" value="KAL3688811.1"/>
    <property type="molecule type" value="Genomic_DNA"/>
</dbReference>
<dbReference type="AlphaFoldDB" id="A0ABD3HFM1"/>
<organism evidence="1 2">
    <name type="scientific">Riccia sorocarpa</name>
    <dbReference type="NCBI Taxonomy" id="122646"/>
    <lineage>
        <taxon>Eukaryota</taxon>
        <taxon>Viridiplantae</taxon>
        <taxon>Streptophyta</taxon>
        <taxon>Embryophyta</taxon>
        <taxon>Marchantiophyta</taxon>
        <taxon>Marchantiopsida</taxon>
        <taxon>Marchantiidae</taxon>
        <taxon>Marchantiales</taxon>
        <taxon>Ricciaceae</taxon>
        <taxon>Riccia</taxon>
    </lineage>
</organism>
<protein>
    <submittedName>
        <fullName evidence="1">Uncharacterized protein</fullName>
    </submittedName>
</protein>
<dbReference type="PANTHER" id="PTHR10775:SF185">
    <property type="entry name" value="OS08G0208400 PROTEIN"/>
    <property type="match status" value="1"/>
</dbReference>
<proteinExistence type="predicted"/>
<sequence length="200" mass="23055">MEDEDRRTKRRRAAAAREQQTAYEFSRTPIYPGAKCSRLSYTLLILNLQARFGCSNECISGIFKLLAEKVLPEGSDVPNCRPEAKKVLTAVGMDYEMIHACFTSLSKFPIIPRLRHMFRCRPLADMMTWHKEHGSDDGFMRLVVDSPAVQHVEQTCFGLCITILDMPKSSDFRHRGMQHVQRVGLLYQWQGVLICRNRFI</sequence>
<keyword evidence="2" id="KW-1185">Reference proteome</keyword>
<evidence type="ECO:0000313" key="1">
    <source>
        <dbReference type="EMBL" id="KAL3688811.1"/>
    </source>
</evidence>
<dbReference type="PANTHER" id="PTHR10775">
    <property type="entry name" value="OS08G0208400 PROTEIN"/>
    <property type="match status" value="1"/>
</dbReference>
<evidence type="ECO:0000313" key="2">
    <source>
        <dbReference type="Proteomes" id="UP001633002"/>
    </source>
</evidence>
<comment type="caution">
    <text evidence="1">The sequence shown here is derived from an EMBL/GenBank/DDBJ whole genome shotgun (WGS) entry which is preliminary data.</text>
</comment>
<gene>
    <name evidence="1" type="ORF">R1sor_015120</name>
</gene>
<dbReference type="Proteomes" id="UP001633002">
    <property type="component" value="Unassembled WGS sequence"/>
</dbReference>
<reference evidence="1 2" key="1">
    <citation type="submission" date="2024-09" db="EMBL/GenBank/DDBJ databases">
        <title>Chromosome-scale assembly of Riccia sorocarpa.</title>
        <authorList>
            <person name="Paukszto L."/>
        </authorList>
    </citation>
    <scope>NUCLEOTIDE SEQUENCE [LARGE SCALE GENOMIC DNA]</scope>
    <source>
        <strain evidence="1">LP-2024</strain>
        <tissue evidence="1">Aerial parts of the thallus</tissue>
    </source>
</reference>
<name>A0ABD3HFM1_9MARC</name>